<gene>
    <name evidence="1" type="ORF">DSOL_4123</name>
</gene>
<evidence type="ECO:0000313" key="1">
    <source>
        <dbReference type="EMBL" id="OLN28348.1"/>
    </source>
</evidence>
<sequence>MRKPIKEIENVLQNHGYSINNIIYEVMKTFKLKTLCRQVGFQKQAGYSTSEILTLMLMLPLMLLKSVHALYKSEFQKVTTMKKDSIYRLKNSEKMP</sequence>
<dbReference type="EMBL" id="MLBF01000044">
    <property type="protein sequence ID" value="OLN28348.1"/>
    <property type="molecule type" value="Genomic_DNA"/>
</dbReference>
<reference evidence="1 2" key="1">
    <citation type="submission" date="2016-09" db="EMBL/GenBank/DDBJ databases">
        <title>Complete genome of Desulfosporosinus sp. OL.</title>
        <authorList>
            <person name="Mardanov A."/>
            <person name="Beletsky A."/>
            <person name="Panova A."/>
            <person name="Karnachuk O."/>
            <person name="Ravin N."/>
        </authorList>
    </citation>
    <scope>NUCLEOTIDE SEQUENCE [LARGE SCALE GENOMIC DNA]</scope>
    <source>
        <strain evidence="1 2">OL</strain>
    </source>
</reference>
<accession>A0A1Q8QM53</accession>
<organism evidence="1 2">
    <name type="scientific">Desulfosporosinus metallidurans</name>
    <dbReference type="NCBI Taxonomy" id="1888891"/>
    <lineage>
        <taxon>Bacteria</taxon>
        <taxon>Bacillati</taxon>
        <taxon>Bacillota</taxon>
        <taxon>Clostridia</taxon>
        <taxon>Eubacteriales</taxon>
        <taxon>Desulfitobacteriaceae</taxon>
        <taxon>Desulfosporosinus</taxon>
    </lineage>
</organism>
<dbReference type="STRING" id="1888891.DSOL_4123"/>
<protein>
    <submittedName>
        <fullName evidence="1">Uncharacterized protein</fullName>
    </submittedName>
</protein>
<comment type="caution">
    <text evidence="1">The sequence shown here is derived from an EMBL/GenBank/DDBJ whole genome shotgun (WGS) entry which is preliminary data.</text>
</comment>
<dbReference type="Proteomes" id="UP000186102">
    <property type="component" value="Unassembled WGS sequence"/>
</dbReference>
<proteinExistence type="predicted"/>
<keyword evidence="2" id="KW-1185">Reference proteome</keyword>
<name>A0A1Q8QM53_9FIRM</name>
<evidence type="ECO:0000313" key="2">
    <source>
        <dbReference type="Proteomes" id="UP000186102"/>
    </source>
</evidence>
<dbReference type="AlphaFoldDB" id="A0A1Q8QM53"/>